<dbReference type="Pfam" id="PF00069">
    <property type="entry name" value="Pkinase"/>
    <property type="match status" value="2"/>
</dbReference>
<dbReference type="AlphaFoldDB" id="A0A814AJP4"/>
<keyword evidence="4" id="KW-0597">Phosphoprotein</keyword>
<evidence type="ECO:0000313" key="20">
    <source>
        <dbReference type="Proteomes" id="UP000663879"/>
    </source>
</evidence>
<feature type="binding site" evidence="14">
    <location>
        <position position="546"/>
    </location>
    <ligand>
        <name>ATP</name>
        <dbReference type="ChEBI" id="CHEBI:30616"/>
    </ligand>
</feature>
<dbReference type="PROSITE" id="PS00108">
    <property type="entry name" value="PROTEIN_KINASE_ST"/>
    <property type="match status" value="2"/>
</dbReference>
<comment type="caution">
    <text evidence="19">The sequence shown here is derived from an EMBL/GenBank/DDBJ whole genome shotgun (WGS) entry which is preliminary data.</text>
</comment>
<dbReference type="FunFam" id="1.10.510.10:FF:000010">
    <property type="entry name" value="Ribosomal protein S6 kinase"/>
    <property type="match status" value="1"/>
</dbReference>
<comment type="catalytic activity">
    <reaction evidence="10 12">
        <text>L-threonyl-[protein] + ATP = O-phospho-L-threonyl-[protein] + ADP + H(+)</text>
        <dbReference type="Rhea" id="RHEA:46608"/>
        <dbReference type="Rhea" id="RHEA-COMP:11060"/>
        <dbReference type="Rhea" id="RHEA-COMP:11605"/>
        <dbReference type="ChEBI" id="CHEBI:15378"/>
        <dbReference type="ChEBI" id="CHEBI:30013"/>
        <dbReference type="ChEBI" id="CHEBI:30616"/>
        <dbReference type="ChEBI" id="CHEBI:61977"/>
        <dbReference type="ChEBI" id="CHEBI:456216"/>
        <dbReference type="EC" id="2.7.11.1"/>
    </reaction>
</comment>
<dbReference type="EC" id="2.7.11.1" evidence="12"/>
<evidence type="ECO:0000256" key="10">
    <source>
        <dbReference type="ARBA" id="ARBA00047899"/>
    </source>
</evidence>
<organism evidence="19 20">
    <name type="scientific">Brachionus calyciflorus</name>
    <dbReference type="NCBI Taxonomy" id="104777"/>
    <lineage>
        <taxon>Eukaryota</taxon>
        <taxon>Metazoa</taxon>
        <taxon>Spiralia</taxon>
        <taxon>Gnathifera</taxon>
        <taxon>Rotifera</taxon>
        <taxon>Eurotatoria</taxon>
        <taxon>Monogononta</taxon>
        <taxon>Pseudotrocha</taxon>
        <taxon>Ploima</taxon>
        <taxon>Brachionidae</taxon>
        <taxon>Brachionus</taxon>
    </lineage>
</organism>
<accession>A0A814AJP4</accession>
<evidence type="ECO:0000256" key="2">
    <source>
        <dbReference type="ARBA" id="ARBA00009804"/>
    </source>
</evidence>
<evidence type="ECO:0000256" key="13">
    <source>
        <dbReference type="PIRSR" id="PIRSR000606-50"/>
    </source>
</evidence>
<dbReference type="Gene3D" id="3.30.200.20">
    <property type="entry name" value="Phosphorylase Kinase, domain 1"/>
    <property type="match status" value="2"/>
</dbReference>
<sequence>MPLAGLSDPFLKIQIRHDYNLDLNESSSSSTNDEDDTNHRNQSNLINSKMQHQHQSHQSYQPIHTESDSNNNIINNDENFEYHVYDPETQHETEIEIKNITKEGSEKPTPSHFELLKVLGEGSFGKVFLVRKITHPDAGTLYAMKVLKKATLKVRDRERTKMERNILAGINHPFIVRLHYAFQTEGKLYLVLDFLRGGDLFGRLAKEIMFTEEDVKFYMAELVLALDHLHSLGIIYRDLKPENILLDYDGHIALTDFGLSKESVFKEEDRTFSFCGTVEYMAPEVVSRKGHTHVCDWWSLGVLMFEMLVGTLPFSNKDRKQTMTQILRAKLRMPEFLSLEAQSLLRALFKRNPINRLGAGPMGSREIKIHPFFAQIDWDKLYKKEISPPYKPIVHSDETYYFDREFTSRTPRDSPGVPLSSAGHELFRGFSFVAPIIYSESNANSTATSSANTTLISSSSSNSSFNSLPKQLNQQIEMPPPAVPPLIKEINQKSIQAIHENLARISLIKLDKFEDQYIIKEKINSGSYSVCHKCIHKKTMTEFAVKIMNILQKDPQEEIEVLLRHSHHPNIVGCRDIFLNNSKVYLVLELCSGGELLDKIISKKFLTEREAAQILRVIVNAVEYLHRQGVVHRDLKPSNILYADNSDRPEALRIIDFGFAKQLRDANGLLMTPCYTAHYAAPEVLKKQGYDAACDIWSLGVLLYIMLSGKMPFKLSQGDSSEELLSQISDSKINFEDGNWKFVSKEAKDLVRKMLNLDPRLRISSIDILKHPWLSHIDSLPDYKLSIQDGENVKGALAAAFKLFNPENILGPMLNLSPVVSSNLAKRRANKINSNV</sequence>
<comment type="cofactor">
    <cofactor evidence="1 12">
        <name>Mg(2+)</name>
        <dbReference type="ChEBI" id="CHEBI:18420"/>
    </cofactor>
</comment>
<keyword evidence="3 12" id="KW-0723">Serine/threonine-protein kinase</keyword>
<comment type="similarity">
    <text evidence="2 12">Belongs to the protein kinase superfamily. AGC Ser/Thr protein kinase family. S6 kinase subfamily.</text>
</comment>
<feature type="binding site" evidence="14 15">
    <location>
        <position position="145"/>
    </location>
    <ligand>
        <name>ATP</name>
        <dbReference type="ChEBI" id="CHEBI:30616"/>
    </ligand>
</feature>
<evidence type="ECO:0000256" key="3">
    <source>
        <dbReference type="ARBA" id="ARBA00022527"/>
    </source>
</evidence>
<feature type="active site" description="Proton acceptor" evidence="13">
    <location>
        <position position="238"/>
    </location>
</feature>
<keyword evidence="20" id="KW-1185">Reference proteome</keyword>
<evidence type="ECO:0000259" key="18">
    <source>
        <dbReference type="PROSITE" id="PS51285"/>
    </source>
</evidence>
<dbReference type="SMART" id="SM00220">
    <property type="entry name" value="S_TKc"/>
    <property type="match status" value="2"/>
</dbReference>
<reference evidence="19" key="1">
    <citation type="submission" date="2021-02" db="EMBL/GenBank/DDBJ databases">
        <authorList>
            <person name="Nowell W R."/>
        </authorList>
    </citation>
    <scope>NUCLEOTIDE SEQUENCE</scope>
    <source>
        <strain evidence="19">Ploen Becks lab</strain>
    </source>
</reference>
<dbReference type="Proteomes" id="UP000663879">
    <property type="component" value="Unassembled WGS sequence"/>
</dbReference>
<evidence type="ECO:0000256" key="12">
    <source>
        <dbReference type="PIRNR" id="PIRNR000606"/>
    </source>
</evidence>
<evidence type="ECO:0000256" key="8">
    <source>
        <dbReference type="ARBA" id="ARBA00022777"/>
    </source>
</evidence>
<dbReference type="InterPro" id="IPR008271">
    <property type="entry name" value="Ser/Thr_kinase_AS"/>
</dbReference>
<dbReference type="EMBL" id="CAJNOC010002119">
    <property type="protein sequence ID" value="CAF0913729.1"/>
    <property type="molecule type" value="Genomic_DNA"/>
</dbReference>
<dbReference type="InterPro" id="IPR017441">
    <property type="entry name" value="Protein_kinase_ATP_BS"/>
</dbReference>
<proteinExistence type="inferred from homology"/>
<evidence type="ECO:0000256" key="16">
    <source>
        <dbReference type="SAM" id="MobiDB-lite"/>
    </source>
</evidence>
<dbReference type="InterPro" id="IPR017892">
    <property type="entry name" value="Pkinase_C"/>
</dbReference>
<evidence type="ECO:0000256" key="14">
    <source>
        <dbReference type="PIRSR" id="PIRSR000606-51"/>
    </source>
</evidence>
<dbReference type="PROSITE" id="PS50011">
    <property type="entry name" value="PROTEIN_KINASE_DOM"/>
    <property type="match status" value="2"/>
</dbReference>
<feature type="domain" description="Protein kinase" evidence="17">
    <location>
        <begin position="517"/>
        <end position="774"/>
    </location>
</feature>
<dbReference type="InterPro" id="IPR041906">
    <property type="entry name" value="RSK_N"/>
</dbReference>
<name>A0A814AJP4_9BILA</name>
<dbReference type="GO" id="GO:0000287">
    <property type="term" value="F:magnesium ion binding"/>
    <property type="evidence" value="ECO:0007669"/>
    <property type="project" value="InterPro"/>
</dbReference>
<dbReference type="FunFam" id="3.30.200.20:FF:000013">
    <property type="entry name" value="Ribosomal protein S6 kinase"/>
    <property type="match status" value="1"/>
</dbReference>
<dbReference type="InterPro" id="IPR011009">
    <property type="entry name" value="Kinase-like_dom_sf"/>
</dbReference>
<keyword evidence="9 12" id="KW-0067">ATP-binding</keyword>
<dbReference type="OrthoDB" id="63267at2759"/>
<keyword evidence="8 12" id="KW-0418">Kinase</keyword>
<dbReference type="CDD" id="cd05582">
    <property type="entry name" value="STKc_RSK_N"/>
    <property type="match status" value="1"/>
</dbReference>
<dbReference type="InterPro" id="IPR016239">
    <property type="entry name" value="Ribosomal_S6_kinase_II"/>
</dbReference>
<evidence type="ECO:0000256" key="11">
    <source>
        <dbReference type="ARBA" id="ARBA00048679"/>
    </source>
</evidence>
<evidence type="ECO:0000256" key="6">
    <source>
        <dbReference type="ARBA" id="ARBA00022737"/>
    </source>
</evidence>
<dbReference type="PIRSF" id="PIRSF000606">
    <property type="entry name" value="Ribsml_S6_kin_2"/>
    <property type="match status" value="1"/>
</dbReference>
<evidence type="ECO:0000256" key="15">
    <source>
        <dbReference type="PROSITE-ProRule" id="PRU10141"/>
    </source>
</evidence>
<dbReference type="GO" id="GO:0004674">
    <property type="term" value="F:protein serine/threonine kinase activity"/>
    <property type="evidence" value="ECO:0007669"/>
    <property type="project" value="UniProtKB-KW"/>
</dbReference>
<evidence type="ECO:0000256" key="1">
    <source>
        <dbReference type="ARBA" id="ARBA00001946"/>
    </source>
</evidence>
<comment type="catalytic activity">
    <reaction evidence="11 12">
        <text>L-seryl-[protein] + ATP = O-phospho-L-seryl-[protein] + ADP + H(+)</text>
        <dbReference type="Rhea" id="RHEA:17989"/>
        <dbReference type="Rhea" id="RHEA-COMP:9863"/>
        <dbReference type="Rhea" id="RHEA-COMP:11604"/>
        <dbReference type="ChEBI" id="CHEBI:15378"/>
        <dbReference type="ChEBI" id="CHEBI:29999"/>
        <dbReference type="ChEBI" id="CHEBI:30616"/>
        <dbReference type="ChEBI" id="CHEBI:83421"/>
        <dbReference type="ChEBI" id="CHEBI:456216"/>
        <dbReference type="EC" id="2.7.11.1"/>
    </reaction>
</comment>
<dbReference type="InterPro" id="IPR000961">
    <property type="entry name" value="AGC-kinase_C"/>
</dbReference>
<dbReference type="PROSITE" id="PS00107">
    <property type="entry name" value="PROTEIN_KINASE_ATP"/>
    <property type="match status" value="1"/>
</dbReference>
<dbReference type="InterPro" id="IPR000719">
    <property type="entry name" value="Prot_kinase_dom"/>
</dbReference>
<dbReference type="Gene3D" id="1.10.510.10">
    <property type="entry name" value="Transferase(Phosphotransferase) domain 1"/>
    <property type="match status" value="2"/>
</dbReference>
<dbReference type="PROSITE" id="PS51285">
    <property type="entry name" value="AGC_KINASE_CTER"/>
    <property type="match status" value="1"/>
</dbReference>
<feature type="active site" description="Proton acceptor" evidence="13">
    <location>
        <position position="634"/>
    </location>
</feature>
<keyword evidence="6" id="KW-0677">Repeat</keyword>
<evidence type="ECO:0000256" key="7">
    <source>
        <dbReference type="ARBA" id="ARBA00022741"/>
    </source>
</evidence>
<gene>
    <name evidence="19" type="ORF">OXX778_LOCUS12038</name>
</gene>
<evidence type="ECO:0000259" key="17">
    <source>
        <dbReference type="PROSITE" id="PS50011"/>
    </source>
</evidence>
<protein>
    <recommendedName>
        <fullName evidence="12">Ribosomal protein S6 kinase</fullName>
        <ecNumber evidence="12">2.7.11.1</ecNumber>
    </recommendedName>
</protein>
<dbReference type="FunFam" id="1.10.510.10:FF:001170">
    <property type="entry name" value="Ribosomal protein S6 kinase alpha-1"/>
    <property type="match status" value="1"/>
</dbReference>
<feature type="binding site" evidence="14">
    <location>
        <begin position="119"/>
        <end position="127"/>
    </location>
    <ligand>
        <name>ATP</name>
        <dbReference type="ChEBI" id="CHEBI:30616"/>
    </ligand>
</feature>
<dbReference type="Pfam" id="PF00433">
    <property type="entry name" value="Pkinase_C"/>
    <property type="match status" value="1"/>
</dbReference>
<dbReference type="GO" id="GO:0005524">
    <property type="term" value="F:ATP binding"/>
    <property type="evidence" value="ECO:0007669"/>
    <property type="project" value="UniProtKB-UniRule"/>
</dbReference>
<evidence type="ECO:0000256" key="5">
    <source>
        <dbReference type="ARBA" id="ARBA00022679"/>
    </source>
</evidence>
<feature type="region of interest" description="Disordered" evidence="16">
    <location>
        <begin position="49"/>
        <end position="75"/>
    </location>
</feature>
<feature type="binding site" evidence="14">
    <location>
        <begin position="523"/>
        <end position="531"/>
    </location>
    <ligand>
        <name>ATP</name>
        <dbReference type="ChEBI" id="CHEBI:30616"/>
    </ligand>
</feature>
<dbReference type="SUPFAM" id="SSF56112">
    <property type="entry name" value="Protein kinase-like (PK-like)"/>
    <property type="match status" value="2"/>
</dbReference>
<dbReference type="PANTHER" id="PTHR24351">
    <property type="entry name" value="RIBOSOMAL PROTEIN S6 KINASE"/>
    <property type="match status" value="1"/>
</dbReference>
<evidence type="ECO:0000313" key="19">
    <source>
        <dbReference type="EMBL" id="CAF0913729.1"/>
    </source>
</evidence>
<evidence type="ECO:0000256" key="4">
    <source>
        <dbReference type="ARBA" id="ARBA00022553"/>
    </source>
</evidence>
<feature type="domain" description="AGC-kinase C-terminal" evidence="18">
    <location>
        <begin position="374"/>
        <end position="442"/>
    </location>
</feature>
<dbReference type="GO" id="GO:0035556">
    <property type="term" value="P:intracellular signal transduction"/>
    <property type="evidence" value="ECO:0007669"/>
    <property type="project" value="InterPro"/>
</dbReference>
<feature type="domain" description="Protein kinase" evidence="17">
    <location>
        <begin position="113"/>
        <end position="373"/>
    </location>
</feature>
<dbReference type="SMART" id="SM00133">
    <property type="entry name" value="S_TK_X"/>
    <property type="match status" value="1"/>
</dbReference>
<evidence type="ECO:0000256" key="9">
    <source>
        <dbReference type="ARBA" id="ARBA00022840"/>
    </source>
</evidence>
<keyword evidence="7 12" id="KW-0547">Nucleotide-binding</keyword>
<keyword evidence="5 12" id="KW-0808">Transferase</keyword>